<feature type="binding site" evidence="7">
    <location>
        <position position="146"/>
    </location>
    <ligand>
        <name>3-phosphoshikimate</name>
        <dbReference type="ChEBI" id="CHEBI:145989"/>
    </ligand>
</feature>
<dbReference type="HOGENOM" id="CLU_024321_0_0_10"/>
<dbReference type="eggNOG" id="COG0128">
    <property type="taxonomic scope" value="Bacteria"/>
</dbReference>
<proteinExistence type="inferred from homology"/>
<keyword evidence="3 7" id="KW-0028">Amino-acid biosynthesis</keyword>
<accession>G5GD74</accession>
<feature type="domain" description="Enolpyruvate transferase" evidence="8">
    <location>
        <begin position="65"/>
        <end position="403"/>
    </location>
</feature>
<dbReference type="InterPro" id="IPR023193">
    <property type="entry name" value="EPSP_synthase_CS"/>
</dbReference>
<evidence type="ECO:0000256" key="2">
    <source>
        <dbReference type="ARBA" id="ARBA00009948"/>
    </source>
</evidence>
<evidence type="ECO:0000256" key="1">
    <source>
        <dbReference type="ARBA" id="ARBA00004811"/>
    </source>
</evidence>
<evidence type="ECO:0000313" key="10">
    <source>
        <dbReference type="Proteomes" id="UP000015993"/>
    </source>
</evidence>
<dbReference type="InterPro" id="IPR013792">
    <property type="entry name" value="RNA3'P_cycl/enolpyr_Trfase_a/b"/>
</dbReference>
<comment type="subcellular location">
    <subcellularLocation>
        <location evidence="7">Cytoplasm</location>
    </subcellularLocation>
</comment>
<evidence type="ECO:0000259" key="8">
    <source>
        <dbReference type="Pfam" id="PF00275"/>
    </source>
</evidence>
<sequence length="409" mass="44745">MSELKTLRLLPELRGTVVLPASKSLSNRLLTINACLPQPVSLHNLSEADDTIVMRRGLMGFRSTIDIHGAGTAMRFLTALFATRPGERVLTGSERMLQRPIGVLVDALRQLGAEMEYVGEEGFPPLRIKGGELAGGSLTVEANISSQYISALLMIAPVMREGLSLTLAGHIASRPYIDMTLALMRDFGAIAHWTTENEIFVAPGGYQRTADYTVEADWSAASYWYELLALSPDSEARIVLPQLQRESLQGDCRTREFFEPLGVHTAFTAEGVVLTKGEATTGRLELNLSAQPDLAQTLVVTCAMLGRPFCFSGLESLRIKETDRLAALQQELRKLGCEVLVEGDAVLRCDAPQPATVASAPIATYDDHRMALAFAPCAYRCTGLAIEHPEVVAKSYPSFWDDLKNFEQQ</sequence>
<dbReference type="InterPro" id="IPR036968">
    <property type="entry name" value="Enolpyruvate_Tfrase_sf"/>
</dbReference>
<dbReference type="PANTHER" id="PTHR21090">
    <property type="entry name" value="AROM/DEHYDROQUINATE SYNTHASE"/>
    <property type="match status" value="1"/>
</dbReference>
<dbReference type="InterPro" id="IPR006264">
    <property type="entry name" value="EPSP_synthase"/>
</dbReference>
<evidence type="ECO:0000256" key="7">
    <source>
        <dbReference type="HAMAP-Rule" id="MF_00210"/>
    </source>
</evidence>
<dbReference type="Proteomes" id="UP000015993">
    <property type="component" value="Unassembled WGS sequence"/>
</dbReference>
<keyword evidence="7" id="KW-0963">Cytoplasm</keyword>
<comment type="subunit">
    <text evidence="7">Monomer.</text>
</comment>
<feature type="binding site" evidence="7">
    <location>
        <position position="99"/>
    </location>
    <ligand>
        <name>phosphoenolpyruvate</name>
        <dbReference type="ChEBI" id="CHEBI:58702"/>
    </ligand>
</feature>
<feature type="binding site" evidence="7">
    <location>
        <position position="24"/>
    </location>
    <ligand>
        <name>3-phosphoshikimate</name>
        <dbReference type="ChEBI" id="CHEBI:145989"/>
    </ligand>
</feature>
<evidence type="ECO:0000256" key="5">
    <source>
        <dbReference type="ARBA" id="ARBA00023141"/>
    </source>
</evidence>
<feature type="binding site" evidence="7">
    <location>
        <position position="23"/>
    </location>
    <ligand>
        <name>phosphoenolpyruvate</name>
        <dbReference type="ChEBI" id="CHEBI:58702"/>
    </ligand>
</feature>
<dbReference type="InterPro" id="IPR001986">
    <property type="entry name" value="Enolpyruvate_Tfrase_dom"/>
</dbReference>
<feature type="binding site" evidence="7">
    <location>
        <position position="173"/>
    </location>
    <ligand>
        <name>3-phosphoshikimate</name>
        <dbReference type="ChEBI" id="CHEBI:145989"/>
    </ligand>
</feature>
<feature type="binding site" evidence="7">
    <location>
        <position position="71"/>
    </location>
    <ligand>
        <name>phosphoenolpyruvate</name>
        <dbReference type="ChEBI" id="CHEBI:58702"/>
    </ligand>
</feature>
<dbReference type="STRING" id="679199.HMPREF9332_01503"/>
<dbReference type="EMBL" id="ACZK01000025">
    <property type="protein sequence ID" value="EHG21988.1"/>
    <property type="molecule type" value="Genomic_DNA"/>
</dbReference>
<dbReference type="SUPFAM" id="SSF55205">
    <property type="entry name" value="EPT/RTPC-like"/>
    <property type="match status" value="1"/>
</dbReference>
<feature type="binding site" evidence="7">
    <location>
        <position position="369"/>
    </location>
    <ligand>
        <name>phosphoenolpyruvate</name>
        <dbReference type="ChEBI" id="CHEBI:58702"/>
    </ligand>
</feature>
<evidence type="ECO:0000256" key="3">
    <source>
        <dbReference type="ARBA" id="ARBA00022605"/>
    </source>
</evidence>
<dbReference type="UniPathway" id="UPA00053">
    <property type="reaction ID" value="UER00089"/>
</dbReference>
<dbReference type="GO" id="GO:0009073">
    <property type="term" value="P:aromatic amino acid family biosynthetic process"/>
    <property type="evidence" value="ECO:0007669"/>
    <property type="project" value="UniProtKB-KW"/>
</dbReference>
<comment type="catalytic activity">
    <reaction evidence="6">
        <text>3-phosphoshikimate + phosphoenolpyruvate = 5-O-(1-carboxyvinyl)-3-phosphoshikimate + phosphate</text>
        <dbReference type="Rhea" id="RHEA:21256"/>
        <dbReference type="ChEBI" id="CHEBI:43474"/>
        <dbReference type="ChEBI" id="CHEBI:57701"/>
        <dbReference type="ChEBI" id="CHEBI:58702"/>
        <dbReference type="ChEBI" id="CHEBI:145989"/>
        <dbReference type="EC" id="2.5.1.19"/>
    </reaction>
    <physiologicalReaction direction="left-to-right" evidence="6">
        <dbReference type="Rhea" id="RHEA:21257"/>
    </physiologicalReaction>
</comment>
<feature type="binding site" evidence="7">
    <location>
        <position position="147"/>
    </location>
    <ligand>
        <name>phosphoenolpyruvate</name>
        <dbReference type="ChEBI" id="CHEBI:58702"/>
    </ligand>
</feature>
<comment type="function">
    <text evidence="7">Catalyzes the transfer of the enolpyruvyl moiety of phosphoenolpyruvate (PEP) to the 5-hydroxyl of shikimate-3-phosphate (S3P) to produce enolpyruvyl shikimate-3-phosphate and inorganic phosphate.</text>
</comment>
<dbReference type="GO" id="GO:0005737">
    <property type="term" value="C:cytoplasm"/>
    <property type="evidence" value="ECO:0007669"/>
    <property type="project" value="UniProtKB-SubCell"/>
</dbReference>
<reference evidence="9 10" key="1">
    <citation type="submission" date="2011-08" db="EMBL/GenBank/DDBJ databases">
        <title>The Genome Sequence of Prevotella sp. oral taxon 302 str. F0323.</title>
        <authorList>
            <consortium name="The Broad Institute Genome Sequencing Platform"/>
            <person name="Earl A."/>
            <person name="Ward D."/>
            <person name="Feldgarden M."/>
            <person name="Gevers D."/>
            <person name="Izard J."/>
            <person name="Blanton J.M."/>
            <person name="Baranova O.V."/>
            <person name="Tanner A.C."/>
            <person name="Dewhirst F.E."/>
            <person name="Young S.K."/>
            <person name="Zeng Q."/>
            <person name="Gargeya S."/>
            <person name="Fitzgerald M."/>
            <person name="Haas B."/>
            <person name="Abouelleil A."/>
            <person name="Alvarado L."/>
            <person name="Arachchi H.M."/>
            <person name="Berlin A."/>
            <person name="Brown A."/>
            <person name="Chapman S.B."/>
            <person name="Chen Z."/>
            <person name="Dunbar C."/>
            <person name="Freedman E."/>
            <person name="Gearin G."/>
            <person name="Gellesch M."/>
            <person name="Goldberg J."/>
            <person name="Griggs A."/>
            <person name="Gujja S."/>
            <person name="Heiman D."/>
            <person name="Howarth C."/>
            <person name="Larson L."/>
            <person name="Lui A."/>
            <person name="MacDonald P.J.P."/>
            <person name="Montmayeur A."/>
            <person name="Murphy C."/>
            <person name="Neiman D."/>
            <person name="Pearson M."/>
            <person name="Priest M."/>
            <person name="Roberts A."/>
            <person name="Saif S."/>
            <person name="Shea T."/>
            <person name="Shenoy N."/>
            <person name="Sisk P."/>
            <person name="Stolte C."/>
            <person name="Sykes S."/>
            <person name="Wortman J."/>
            <person name="Nusbaum C."/>
            <person name="Birren B."/>
        </authorList>
    </citation>
    <scope>NUCLEOTIDE SEQUENCE [LARGE SCALE GENOMIC DNA]</scope>
    <source>
        <strain evidence="9 10">F0323</strain>
    </source>
</reference>
<feature type="binding site" evidence="7">
    <location>
        <position position="293"/>
    </location>
    <ligand>
        <name>3-phosphoshikimate</name>
        <dbReference type="ChEBI" id="CHEBI:145989"/>
    </ligand>
</feature>
<protein>
    <recommendedName>
        <fullName evidence="7">3-phosphoshikimate 1-carboxyvinyltransferase</fullName>
        <ecNumber evidence="7">2.5.1.19</ecNumber>
    </recommendedName>
    <alternativeName>
        <fullName evidence="7">5-enolpyruvylshikimate-3-phosphate synthase</fullName>
        <shortName evidence="7">EPSP synthase</shortName>
        <shortName evidence="7">EPSPS</shortName>
    </alternativeName>
</protein>
<evidence type="ECO:0000256" key="6">
    <source>
        <dbReference type="ARBA" id="ARBA00044633"/>
    </source>
</evidence>
<keyword evidence="10" id="KW-1185">Reference proteome</keyword>
<feature type="binding site" evidence="7">
    <location>
        <position position="324"/>
    </location>
    <ligand>
        <name>phosphoenolpyruvate</name>
        <dbReference type="ChEBI" id="CHEBI:58702"/>
    </ligand>
</feature>
<dbReference type="Pfam" id="PF00275">
    <property type="entry name" value="EPSP_synthase"/>
    <property type="match status" value="1"/>
</dbReference>
<dbReference type="PANTHER" id="PTHR21090:SF5">
    <property type="entry name" value="PENTAFUNCTIONAL AROM POLYPEPTIDE"/>
    <property type="match status" value="1"/>
</dbReference>
<feature type="binding site" evidence="7">
    <location>
        <position position="23"/>
    </location>
    <ligand>
        <name>3-phosphoshikimate</name>
        <dbReference type="ChEBI" id="CHEBI:145989"/>
    </ligand>
</feature>
<comment type="caution">
    <text evidence="7">Lacks conserved residue(s) required for the propagation of feature annotation.</text>
</comment>
<feature type="binding site" evidence="7">
    <location>
        <position position="394"/>
    </location>
    <ligand>
        <name>phosphoenolpyruvate</name>
        <dbReference type="ChEBI" id="CHEBI:58702"/>
    </ligand>
</feature>
<dbReference type="Gene3D" id="3.65.10.10">
    <property type="entry name" value="Enolpyruvate transferase domain"/>
    <property type="match status" value="4"/>
</dbReference>
<dbReference type="PROSITE" id="PS00885">
    <property type="entry name" value="EPSP_SYNTHASE_2"/>
    <property type="match status" value="1"/>
</dbReference>
<comment type="pathway">
    <text evidence="1 7">Metabolic intermediate biosynthesis; chorismate biosynthesis; chorismate from D-erythrose 4-phosphate and phosphoenolpyruvate: step 6/7.</text>
</comment>
<dbReference type="OrthoDB" id="9809920at2"/>
<gene>
    <name evidence="7" type="primary">aroA</name>
    <name evidence="9" type="ORF">HMPREF9332_01503</name>
</gene>
<dbReference type="EC" id="2.5.1.19" evidence="7"/>
<dbReference type="CDD" id="cd01556">
    <property type="entry name" value="EPSP_synthase"/>
    <property type="match status" value="1"/>
</dbReference>
<keyword evidence="4 7" id="KW-0808">Transferase</keyword>
<dbReference type="HAMAP" id="MF_00210">
    <property type="entry name" value="EPSP_synth"/>
    <property type="match status" value="1"/>
</dbReference>
<name>G5GD74_9BACT</name>
<dbReference type="PIRSF" id="PIRSF000505">
    <property type="entry name" value="EPSPS"/>
    <property type="match status" value="1"/>
</dbReference>
<dbReference type="AlphaFoldDB" id="G5GD74"/>
<organism evidence="9 10">
    <name type="scientific">Alloprevotella rava F0323</name>
    <dbReference type="NCBI Taxonomy" id="679199"/>
    <lineage>
        <taxon>Bacteria</taxon>
        <taxon>Pseudomonadati</taxon>
        <taxon>Bacteroidota</taxon>
        <taxon>Bacteroidia</taxon>
        <taxon>Bacteroidales</taxon>
        <taxon>Prevotellaceae</taxon>
        <taxon>Alloprevotella</taxon>
    </lineage>
</organism>
<feature type="binding site" evidence="7">
    <location>
        <position position="320"/>
    </location>
    <ligand>
        <name>3-phosphoshikimate</name>
        <dbReference type="ChEBI" id="CHEBI:145989"/>
    </ligand>
</feature>
<dbReference type="GO" id="GO:0008652">
    <property type="term" value="P:amino acid biosynthetic process"/>
    <property type="evidence" value="ECO:0007669"/>
    <property type="project" value="UniProtKB-KW"/>
</dbReference>
<dbReference type="GO" id="GO:0009423">
    <property type="term" value="P:chorismate biosynthetic process"/>
    <property type="evidence" value="ECO:0007669"/>
    <property type="project" value="UniProtKB-UniRule"/>
</dbReference>
<keyword evidence="5 7" id="KW-0057">Aromatic amino acid biosynthesis</keyword>
<evidence type="ECO:0000256" key="4">
    <source>
        <dbReference type="ARBA" id="ARBA00022679"/>
    </source>
</evidence>
<dbReference type="GO" id="GO:0003866">
    <property type="term" value="F:3-phosphoshikimate 1-carboxyvinyltransferase activity"/>
    <property type="evidence" value="ECO:0007669"/>
    <property type="project" value="UniProtKB-UniRule"/>
</dbReference>
<dbReference type="RefSeq" id="WP_009347984.1">
    <property type="nucleotide sequence ID" value="NZ_JH376832.1"/>
</dbReference>
<feature type="binding site" evidence="7">
    <location>
        <position position="145"/>
    </location>
    <ligand>
        <name>3-phosphoshikimate</name>
        <dbReference type="ChEBI" id="CHEBI:145989"/>
    </ligand>
</feature>
<dbReference type="PATRIC" id="fig|679199.3.peg.1681"/>
<comment type="caution">
    <text evidence="9">The sequence shown here is derived from an EMBL/GenBank/DDBJ whole genome shotgun (WGS) entry which is preliminary data.</text>
</comment>
<feature type="active site" description="Proton acceptor" evidence="7">
    <location>
        <position position="293"/>
    </location>
</feature>
<feature type="binding site" evidence="7">
    <location>
        <position position="28"/>
    </location>
    <ligand>
        <name>3-phosphoshikimate</name>
        <dbReference type="ChEBI" id="CHEBI:145989"/>
    </ligand>
</feature>
<evidence type="ECO:0000313" key="9">
    <source>
        <dbReference type="EMBL" id="EHG21988.1"/>
    </source>
</evidence>
<feature type="binding site" evidence="7">
    <location>
        <position position="147"/>
    </location>
    <ligand>
        <name>3-phosphoshikimate</name>
        <dbReference type="ChEBI" id="CHEBI:145989"/>
    </ligand>
</feature>
<comment type="similarity">
    <text evidence="2 7">Belongs to the EPSP synthase family.</text>
</comment>